<organism evidence="2">
    <name type="scientific">freshwater metagenome</name>
    <dbReference type="NCBI Taxonomy" id="449393"/>
    <lineage>
        <taxon>unclassified sequences</taxon>
        <taxon>metagenomes</taxon>
        <taxon>ecological metagenomes</taxon>
    </lineage>
</organism>
<protein>
    <submittedName>
        <fullName evidence="2">Unannotated protein</fullName>
    </submittedName>
</protein>
<name>A0A6J6U622_9ZZZZ</name>
<evidence type="ECO:0000313" key="3">
    <source>
        <dbReference type="EMBL" id="CAB5055310.1"/>
    </source>
</evidence>
<evidence type="ECO:0000256" key="1">
    <source>
        <dbReference type="SAM" id="MobiDB-lite"/>
    </source>
</evidence>
<accession>A0A6J6U622</accession>
<sequence length="72" mass="7780">MPSRNLLLSDWSLRRTRAPPLYARRVWVENVRRPVPTASNPDAVAVYPGPVSPFGPDTPVSPAAPTGPLPPP</sequence>
<feature type="region of interest" description="Disordered" evidence="1">
    <location>
        <begin position="49"/>
        <end position="72"/>
    </location>
</feature>
<dbReference type="EMBL" id="CAEZYY010000015">
    <property type="protein sequence ID" value="CAB4755420.1"/>
    <property type="molecule type" value="Genomic_DNA"/>
</dbReference>
<proteinExistence type="predicted"/>
<dbReference type="AlphaFoldDB" id="A0A6J6U622"/>
<reference evidence="2" key="1">
    <citation type="submission" date="2020-05" db="EMBL/GenBank/DDBJ databases">
        <authorList>
            <person name="Chiriac C."/>
            <person name="Salcher M."/>
            <person name="Ghai R."/>
            <person name="Kavagutti S V."/>
        </authorList>
    </citation>
    <scope>NUCLEOTIDE SEQUENCE</scope>
</reference>
<gene>
    <name evidence="2" type="ORF">UFOPK2806_01279</name>
    <name evidence="3" type="ORF">UFOPK4306_00404</name>
</gene>
<dbReference type="EMBL" id="CAFBQP010000011">
    <property type="protein sequence ID" value="CAB5055310.1"/>
    <property type="molecule type" value="Genomic_DNA"/>
</dbReference>
<evidence type="ECO:0000313" key="2">
    <source>
        <dbReference type="EMBL" id="CAB4755420.1"/>
    </source>
</evidence>